<evidence type="ECO:0000313" key="2">
    <source>
        <dbReference type="EMBL" id="GFZ99121.1"/>
    </source>
</evidence>
<dbReference type="InterPro" id="IPR023393">
    <property type="entry name" value="START-like_dom_sf"/>
</dbReference>
<dbReference type="Proteomes" id="UP000615455">
    <property type="component" value="Unassembled WGS sequence"/>
</dbReference>
<keyword evidence="3" id="KW-1185">Reference proteome</keyword>
<gene>
    <name evidence="2" type="ORF">GCM10008018_51640</name>
</gene>
<dbReference type="Gene3D" id="3.30.530.20">
    <property type="match status" value="1"/>
</dbReference>
<feature type="domain" description="Coenzyme Q-binding protein COQ10 START" evidence="1">
    <location>
        <begin position="10"/>
        <end position="125"/>
    </location>
</feature>
<dbReference type="Pfam" id="PF03364">
    <property type="entry name" value="Polyketide_cyc"/>
    <property type="match status" value="1"/>
</dbReference>
<evidence type="ECO:0000259" key="1">
    <source>
        <dbReference type="Pfam" id="PF03364"/>
    </source>
</evidence>
<comment type="caution">
    <text evidence="2">The sequence shown here is derived from an EMBL/GenBank/DDBJ whole genome shotgun (WGS) entry which is preliminary data.</text>
</comment>
<proteinExistence type="predicted"/>
<name>A0ABQ1F5A0_9BACL</name>
<reference evidence="3" key="1">
    <citation type="journal article" date="2019" name="Int. J. Syst. Evol. Microbiol.">
        <title>The Global Catalogue of Microorganisms (GCM) 10K type strain sequencing project: providing services to taxonomists for standard genome sequencing and annotation.</title>
        <authorList>
            <consortium name="The Broad Institute Genomics Platform"/>
            <consortium name="The Broad Institute Genome Sequencing Center for Infectious Disease"/>
            <person name="Wu L."/>
            <person name="Ma J."/>
        </authorList>
    </citation>
    <scope>NUCLEOTIDE SEQUENCE [LARGE SCALE GENOMIC DNA]</scope>
    <source>
        <strain evidence="3">CGMCC 1.15043</strain>
    </source>
</reference>
<sequence length="155" mass="17926">MPLIRQELLIHAPIDVVFDLTRSIDIHEASTSQTKEKAIAGRTSGFIELGETVTWEAVHLGVKQQLTVQITEMDKPTYFVDEMVRGAFRRFRHSHHFYTEEQGTRIVDTFDYTSPYGVLGKLADWLFLERYMANFLSKRNQFIKGQAEDLAKSTR</sequence>
<dbReference type="RefSeq" id="WP_189016838.1">
    <property type="nucleotide sequence ID" value="NZ_BMHE01000035.1"/>
</dbReference>
<dbReference type="CDD" id="cd07820">
    <property type="entry name" value="SRPBCC_3"/>
    <property type="match status" value="1"/>
</dbReference>
<protein>
    <recommendedName>
        <fullName evidence="1">Coenzyme Q-binding protein COQ10 START domain-containing protein</fullName>
    </recommendedName>
</protein>
<dbReference type="SUPFAM" id="SSF55961">
    <property type="entry name" value="Bet v1-like"/>
    <property type="match status" value="1"/>
</dbReference>
<organism evidence="2 3">
    <name type="scientific">Paenibacillus marchantiophytorum</name>
    <dbReference type="NCBI Taxonomy" id="1619310"/>
    <lineage>
        <taxon>Bacteria</taxon>
        <taxon>Bacillati</taxon>
        <taxon>Bacillota</taxon>
        <taxon>Bacilli</taxon>
        <taxon>Bacillales</taxon>
        <taxon>Paenibacillaceae</taxon>
        <taxon>Paenibacillus</taxon>
    </lineage>
</organism>
<dbReference type="EMBL" id="BMHE01000035">
    <property type="protein sequence ID" value="GFZ99121.1"/>
    <property type="molecule type" value="Genomic_DNA"/>
</dbReference>
<dbReference type="InterPro" id="IPR005031">
    <property type="entry name" value="COQ10_START"/>
</dbReference>
<accession>A0ABQ1F5A0</accession>
<evidence type="ECO:0000313" key="3">
    <source>
        <dbReference type="Proteomes" id="UP000615455"/>
    </source>
</evidence>